<name>A0A7C9F5U3_9BACT</name>
<keyword evidence="2" id="KW-1185">Reference proteome</keyword>
<comment type="caution">
    <text evidence="1">The sequence shown here is derived from an EMBL/GenBank/DDBJ whole genome shotgun (WGS) entry which is preliminary data.</text>
</comment>
<dbReference type="AlphaFoldDB" id="A0A7C9F5U3"/>
<evidence type="ECO:0000313" key="2">
    <source>
        <dbReference type="Proteomes" id="UP000479293"/>
    </source>
</evidence>
<gene>
    <name evidence="1" type="ORF">GBK04_25695</name>
</gene>
<accession>A0A7C9F5U3</accession>
<reference evidence="1 2" key="1">
    <citation type="submission" date="2019-10" db="EMBL/GenBank/DDBJ databases">
        <title>Draft Genome Sequence of Cytophagaceae sp. SJW1-29.</title>
        <authorList>
            <person name="Choi A."/>
        </authorList>
    </citation>
    <scope>NUCLEOTIDE SEQUENCE [LARGE SCALE GENOMIC DNA]</scope>
    <source>
        <strain evidence="1 2">SJW1-29</strain>
    </source>
</reference>
<proteinExistence type="predicted"/>
<sequence>MKHIITTIPKSKFKDWKTCERTVLLCDGETPRHRGQPWFWTINTMNLPKDIVVGESVCFMIYDGKIRGYFHILDTDTSENWRNRHDIGKERVTKIIVMANWHPCPHLPMRGFQGWRYTELKP</sequence>
<dbReference type="RefSeq" id="WP_152764740.1">
    <property type="nucleotide sequence ID" value="NZ_WHLY01000002.1"/>
</dbReference>
<organism evidence="1 2">
    <name type="scientific">Salmonirosea aquatica</name>
    <dbReference type="NCBI Taxonomy" id="2654236"/>
    <lineage>
        <taxon>Bacteria</taxon>
        <taxon>Pseudomonadati</taxon>
        <taxon>Bacteroidota</taxon>
        <taxon>Cytophagia</taxon>
        <taxon>Cytophagales</taxon>
        <taxon>Spirosomataceae</taxon>
        <taxon>Salmonirosea</taxon>
    </lineage>
</organism>
<dbReference type="EMBL" id="WHLY01000002">
    <property type="protein sequence ID" value="MPR36645.1"/>
    <property type="molecule type" value="Genomic_DNA"/>
</dbReference>
<protein>
    <submittedName>
        <fullName evidence="1">Uncharacterized protein</fullName>
    </submittedName>
</protein>
<dbReference type="Proteomes" id="UP000479293">
    <property type="component" value="Unassembled WGS sequence"/>
</dbReference>
<evidence type="ECO:0000313" key="1">
    <source>
        <dbReference type="EMBL" id="MPR36645.1"/>
    </source>
</evidence>